<reference evidence="2 3" key="1">
    <citation type="submission" date="2018-04" db="EMBL/GenBank/DDBJ databases">
        <title>Novel Campyloabacter and Helicobacter Species and Strains.</title>
        <authorList>
            <person name="Mannion A.J."/>
            <person name="Shen Z."/>
            <person name="Fox J.G."/>
        </authorList>
    </citation>
    <scope>NUCLEOTIDE SEQUENCE [LARGE SCALE GENOMIC DNA]</scope>
    <source>
        <strain evidence="2 3">MIT 97-5075</strain>
    </source>
</reference>
<dbReference type="AlphaFoldDB" id="A0A3D8J8L9"/>
<name>A0A3D8J8L9_9HELI</name>
<dbReference type="Proteomes" id="UP000256424">
    <property type="component" value="Unassembled WGS sequence"/>
</dbReference>
<evidence type="ECO:0000313" key="3">
    <source>
        <dbReference type="Proteomes" id="UP000256424"/>
    </source>
</evidence>
<feature type="transmembrane region" description="Helical" evidence="1">
    <location>
        <begin position="7"/>
        <end position="26"/>
    </location>
</feature>
<evidence type="ECO:0000256" key="1">
    <source>
        <dbReference type="SAM" id="Phobius"/>
    </source>
</evidence>
<keyword evidence="3" id="KW-1185">Reference proteome</keyword>
<dbReference type="EMBL" id="NXLW01000002">
    <property type="protein sequence ID" value="RDU73456.1"/>
    <property type="molecule type" value="Genomic_DNA"/>
</dbReference>
<comment type="caution">
    <text evidence="2">The sequence shown here is derived from an EMBL/GenBank/DDBJ whole genome shotgun (WGS) entry which is preliminary data.</text>
</comment>
<sequence length="162" mass="18575">MLKSCKKIFFIAVILLLVLLLVVAVYKPQWLYSLIAATFSYILTMAASMYSIGKKISQKITQAQHDIEQESIEFPDNSTAYREKLHPKKQHYKKMLTFLNISKVSLGFELSFSWIRILAFIIMLLGFALLIYYQVFYPIAYILGIALGVIIVVGYLFCNANN</sequence>
<feature type="transmembrane region" description="Helical" evidence="1">
    <location>
        <begin position="32"/>
        <end position="52"/>
    </location>
</feature>
<gene>
    <name evidence="2" type="ORF">CQA66_01995</name>
</gene>
<accession>A0A3D8J8L9</accession>
<organism evidence="2 3">
    <name type="scientific">Helicobacter aurati</name>
    <dbReference type="NCBI Taxonomy" id="137778"/>
    <lineage>
        <taxon>Bacteria</taxon>
        <taxon>Pseudomonadati</taxon>
        <taxon>Campylobacterota</taxon>
        <taxon>Epsilonproteobacteria</taxon>
        <taxon>Campylobacterales</taxon>
        <taxon>Helicobacteraceae</taxon>
        <taxon>Helicobacter</taxon>
    </lineage>
</organism>
<keyword evidence="1" id="KW-0472">Membrane</keyword>
<dbReference type="RefSeq" id="WP_104763648.1">
    <property type="nucleotide sequence ID" value="NZ_FZPM01000027.1"/>
</dbReference>
<dbReference type="OrthoDB" id="5330183at2"/>
<keyword evidence="1" id="KW-0812">Transmembrane</keyword>
<keyword evidence="1" id="KW-1133">Transmembrane helix</keyword>
<feature type="transmembrane region" description="Helical" evidence="1">
    <location>
        <begin position="113"/>
        <end position="133"/>
    </location>
</feature>
<protein>
    <submittedName>
        <fullName evidence="2">Uncharacterized protein</fullName>
    </submittedName>
</protein>
<proteinExistence type="predicted"/>
<feature type="transmembrane region" description="Helical" evidence="1">
    <location>
        <begin position="139"/>
        <end position="158"/>
    </location>
</feature>
<evidence type="ECO:0000313" key="2">
    <source>
        <dbReference type="EMBL" id="RDU73456.1"/>
    </source>
</evidence>